<dbReference type="OrthoDB" id="2688364at2759"/>
<reference evidence="2 3" key="1">
    <citation type="submission" date="2014-04" db="EMBL/GenBank/DDBJ databases">
        <authorList>
            <consortium name="DOE Joint Genome Institute"/>
            <person name="Kuo A."/>
            <person name="Girlanda M."/>
            <person name="Perotto S."/>
            <person name="Kohler A."/>
            <person name="Nagy L.G."/>
            <person name="Floudas D."/>
            <person name="Copeland A."/>
            <person name="Barry K.W."/>
            <person name="Cichocki N."/>
            <person name="Veneault-Fourrey C."/>
            <person name="LaButti K."/>
            <person name="Lindquist E.A."/>
            <person name="Lipzen A."/>
            <person name="Lundell T."/>
            <person name="Morin E."/>
            <person name="Murat C."/>
            <person name="Sun H."/>
            <person name="Tunlid A."/>
            <person name="Henrissat B."/>
            <person name="Grigoriev I.V."/>
            <person name="Hibbett D.S."/>
            <person name="Martin F."/>
            <person name="Nordberg H.P."/>
            <person name="Cantor M.N."/>
            <person name="Hua S.X."/>
        </authorList>
    </citation>
    <scope>NUCLEOTIDE SEQUENCE [LARGE SCALE GENOMIC DNA]</scope>
    <source>
        <strain evidence="2 3">MUT 4182</strain>
    </source>
</reference>
<dbReference type="InterPro" id="IPR036047">
    <property type="entry name" value="F-box-like_dom_sf"/>
</dbReference>
<evidence type="ECO:0000313" key="2">
    <source>
        <dbReference type="EMBL" id="KIO30691.1"/>
    </source>
</evidence>
<dbReference type="Gene3D" id="1.20.1280.50">
    <property type="match status" value="1"/>
</dbReference>
<dbReference type="AlphaFoldDB" id="A0A0C3QQC7"/>
<keyword evidence="3" id="KW-1185">Reference proteome</keyword>
<dbReference type="Pfam" id="PF12937">
    <property type="entry name" value="F-box-like"/>
    <property type="match status" value="1"/>
</dbReference>
<dbReference type="Proteomes" id="UP000054248">
    <property type="component" value="Unassembled WGS sequence"/>
</dbReference>
<name>A0A0C3QQC7_9AGAM</name>
<evidence type="ECO:0000313" key="3">
    <source>
        <dbReference type="Proteomes" id="UP000054248"/>
    </source>
</evidence>
<evidence type="ECO:0000259" key="1">
    <source>
        <dbReference type="PROSITE" id="PS50181"/>
    </source>
</evidence>
<proteinExistence type="predicted"/>
<dbReference type="PROSITE" id="PS50181">
    <property type="entry name" value="FBOX"/>
    <property type="match status" value="1"/>
</dbReference>
<dbReference type="HOGENOM" id="CLU_598593_0_0_1"/>
<accession>A0A0C3QQC7</accession>
<dbReference type="EMBL" id="KN822969">
    <property type="protein sequence ID" value="KIO30691.1"/>
    <property type="molecule type" value="Genomic_DNA"/>
</dbReference>
<organism evidence="2 3">
    <name type="scientific">Tulasnella calospora MUT 4182</name>
    <dbReference type="NCBI Taxonomy" id="1051891"/>
    <lineage>
        <taxon>Eukaryota</taxon>
        <taxon>Fungi</taxon>
        <taxon>Dikarya</taxon>
        <taxon>Basidiomycota</taxon>
        <taxon>Agaricomycotina</taxon>
        <taxon>Agaricomycetes</taxon>
        <taxon>Cantharellales</taxon>
        <taxon>Tulasnellaceae</taxon>
        <taxon>Tulasnella</taxon>
    </lineage>
</organism>
<protein>
    <recommendedName>
        <fullName evidence="1">F-box domain-containing protein</fullName>
    </recommendedName>
</protein>
<dbReference type="STRING" id="1051891.A0A0C3QQC7"/>
<dbReference type="SUPFAM" id="SSF81383">
    <property type="entry name" value="F-box domain"/>
    <property type="match status" value="1"/>
</dbReference>
<sequence length="503" mass="56213">MVKLALLNFNEIFDTLPEDIYGEIFSHLTIREILELRTVCKAFVKATQLRQVWFQAIQRQILGENLTLTRQRKPLGDLETKELEYLARRTMKLAKNMAAHNPRPTSYTTVRDQIQGNNQQSGAEIYITQVLLMDGLAGSKWLLCMSAGYKISVWEILPDPVSCVPAGRWDNSSPMLDVKLNSVSDAEATLAITMQDKGQPGSYRAVIMKLSPLESGKIPAFTTVDVLPKPPGSLVYFQGDLVFFFRRRTGNITVINWRTKAEAIFHVQHGDEWPSYRAFEIHAGKIGFVTIDHIYVFDFPSDEATLFESPTPRLPLAVHSLSTAGASMKVEKATVVPYPPSWQLLLPSPDFGMSVILRRKVSSSAHEAFHYLVSWNTPTEKQAKDRDSEAAADIQIKCFRKAVIAPHYCADVKYAKSGRGVVLWQAKKGGKVQEGLSAFDPRRRHHLTGEVVWENDMPWRPFAGIDLPGNGLLNGCTAIDHDDGEGRIVVGTSEGKITILDFA</sequence>
<dbReference type="SMART" id="SM00256">
    <property type="entry name" value="FBOX"/>
    <property type="match status" value="1"/>
</dbReference>
<gene>
    <name evidence="2" type="ORF">M407DRAFT_20221</name>
</gene>
<dbReference type="InterPro" id="IPR001810">
    <property type="entry name" value="F-box_dom"/>
</dbReference>
<reference evidence="3" key="2">
    <citation type="submission" date="2015-01" db="EMBL/GenBank/DDBJ databases">
        <title>Evolutionary Origins and Diversification of the Mycorrhizal Mutualists.</title>
        <authorList>
            <consortium name="DOE Joint Genome Institute"/>
            <consortium name="Mycorrhizal Genomics Consortium"/>
            <person name="Kohler A."/>
            <person name="Kuo A."/>
            <person name="Nagy L.G."/>
            <person name="Floudas D."/>
            <person name="Copeland A."/>
            <person name="Barry K.W."/>
            <person name="Cichocki N."/>
            <person name="Veneault-Fourrey C."/>
            <person name="LaButti K."/>
            <person name="Lindquist E.A."/>
            <person name="Lipzen A."/>
            <person name="Lundell T."/>
            <person name="Morin E."/>
            <person name="Murat C."/>
            <person name="Riley R."/>
            <person name="Ohm R."/>
            <person name="Sun H."/>
            <person name="Tunlid A."/>
            <person name="Henrissat B."/>
            <person name="Grigoriev I.V."/>
            <person name="Hibbett D.S."/>
            <person name="Martin F."/>
        </authorList>
    </citation>
    <scope>NUCLEOTIDE SEQUENCE [LARGE SCALE GENOMIC DNA]</scope>
    <source>
        <strain evidence="3">MUT 4182</strain>
    </source>
</reference>
<feature type="domain" description="F-box" evidence="1">
    <location>
        <begin position="10"/>
        <end position="56"/>
    </location>
</feature>